<feature type="compositionally biased region" description="Basic and acidic residues" evidence="1">
    <location>
        <begin position="173"/>
        <end position="193"/>
    </location>
</feature>
<organism evidence="2 3">
    <name type="scientific">Polypedilum vanderplanki</name>
    <name type="common">Sleeping chironomid midge</name>
    <dbReference type="NCBI Taxonomy" id="319348"/>
    <lineage>
        <taxon>Eukaryota</taxon>
        <taxon>Metazoa</taxon>
        <taxon>Ecdysozoa</taxon>
        <taxon>Arthropoda</taxon>
        <taxon>Hexapoda</taxon>
        <taxon>Insecta</taxon>
        <taxon>Pterygota</taxon>
        <taxon>Neoptera</taxon>
        <taxon>Endopterygota</taxon>
        <taxon>Diptera</taxon>
        <taxon>Nematocera</taxon>
        <taxon>Chironomoidea</taxon>
        <taxon>Chironomidae</taxon>
        <taxon>Chironominae</taxon>
        <taxon>Polypedilum</taxon>
        <taxon>Polypedilum</taxon>
    </lineage>
</organism>
<dbReference type="Proteomes" id="UP001107558">
    <property type="component" value="Chromosome 4"/>
</dbReference>
<proteinExistence type="predicted"/>
<protein>
    <submittedName>
        <fullName evidence="2">Uncharacterized protein</fullName>
    </submittedName>
</protein>
<accession>A0A9J6BGC9</accession>
<evidence type="ECO:0000313" key="3">
    <source>
        <dbReference type="Proteomes" id="UP001107558"/>
    </source>
</evidence>
<keyword evidence="3" id="KW-1185">Reference proteome</keyword>
<evidence type="ECO:0000313" key="2">
    <source>
        <dbReference type="EMBL" id="KAG5668526.1"/>
    </source>
</evidence>
<feature type="region of interest" description="Disordered" evidence="1">
    <location>
        <begin position="126"/>
        <end position="145"/>
    </location>
</feature>
<feature type="region of interest" description="Disordered" evidence="1">
    <location>
        <begin position="1"/>
        <end position="20"/>
    </location>
</feature>
<sequence length="243" mass="27599">MSSKRKSPPTKLDGTNGNGITDLSIHSPDIHHLNNHQLHPTHHLDLSIKTETNENIESRTSPQNFQINGDRHIAKRNFHEPSHSLQNILSKRRKSENFTNDNVPSLNSSPNHHHELASNYRIKKEQNGSDGEFDSGAYGNNNNNHGEKELLVQSKKTMNDVLKLLTNKMRGSTLKDGRKSSVDGEGGDGKSESPFDPIKLFNQVEIPENLQEREKYFLYSEMILQLQMARDHILRQQPEKAVS</sequence>
<dbReference type="EMBL" id="JADBJN010000004">
    <property type="protein sequence ID" value="KAG5668526.1"/>
    <property type="molecule type" value="Genomic_DNA"/>
</dbReference>
<evidence type="ECO:0000256" key="1">
    <source>
        <dbReference type="SAM" id="MobiDB-lite"/>
    </source>
</evidence>
<comment type="caution">
    <text evidence="2">The sequence shown here is derived from an EMBL/GenBank/DDBJ whole genome shotgun (WGS) entry which is preliminary data.</text>
</comment>
<gene>
    <name evidence="2" type="ORF">PVAND_016465</name>
</gene>
<feature type="region of interest" description="Disordered" evidence="1">
    <location>
        <begin position="169"/>
        <end position="196"/>
    </location>
</feature>
<dbReference type="OrthoDB" id="6247875at2759"/>
<name>A0A9J6BGC9_POLVA</name>
<dbReference type="AlphaFoldDB" id="A0A9J6BGC9"/>
<reference evidence="2" key="1">
    <citation type="submission" date="2021-03" db="EMBL/GenBank/DDBJ databases">
        <title>Chromosome level genome of the anhydrobiotic midge Polypedilum vanderplanki.</title>
        <authorList>
            <person name="Yoshida Y."/>
            <person name="Kikawada T."/>
            <person name="Gusev O."/>
        </authorList>
    </citation>
    <scope>NUCLEOTIDE SEQUENCE</scope>
    <source>
        <strain evidence="2">NIAS01</strain>
        <tissue evidence="2">Whole body or cell culture</tissue>
    </source>
</reference>